<dbReference type="Gene3D" id="3.30.930.10">
    <property type="entry name" value="Bira Bifunctional Protein, Domain 2"/>
    <property type="match status" value="1"/>
</dbReference>
<accession>A0A915SZW3</accession>
<sequence length="470" mass="55875">MISEFEYKILKLLNDKKELNEISKELNEDKYKVLRALGFLKEKNLIDLEEKRIKRYVLTELGEKYINIKLPERRLLDILKDKKEISMDEAKKLLDNNEFSYSIGFLRKNNCIKIENNKIIFIKDIGTDDKYLIDIKNRNYSEEIINKFKNRKGIIEEKDDIFYYAKINENGLKEIRDFNPENYIEEYNKEVFDKKLYKNKKFRPYDINIKVKPENIGRYNKYLEFLDNIRYELISMGFKEMDNYDLILSHFWNIDTLFIPQDHPAGDISIMDAFYIKNINNIEDFPKDLFEKVKNTQIKYFKNFNNDIAKKPMLISHNTAISARTLLNPEKPGKYFLINKVFRYDTIDAKHFIEFNQLEGIVLNDNINFIELLGIIGDLVINIIKAKNVKFYPAYFPFTEPSVEVYAEHPKLGLIEIGGAGVFREELLRQYNIDYPVLAWGLGIDRLAMLYLNINDIRELHTKNIKSLQE</sequence>
<dbReference type="SUPFAM" id="SSF55681">
    <property type="entry name" value="Class II aaRS and biotin synthetases"/>
    <property type="match status" value="1"/>
</dbReference>
<dbReference type="GO" id="GO:0004826">
    <property type="term" value="F:phenylalanine-tRNA ligase activity"/>
    <property type="evidence" value="ECO:0007669"/>
    <property type="project" value="UniProtKB-EC"/>
</dbReference>
<dbReference type="Pfam" id="PF01409">
    <property type="entry name" value="tRNA-synt_2d"/>
    <property type="match status" value="1"/>
</dbReference>
<dbReference type="GO" id="GO:0000049">
    <property type="term" value="F:tRNA binding"/>
    <property type="evidence" value="ECO:0007669"/>
    <property type="project" value="InterPro"/>
</dbReference>
<dbReference type="InterPro" id="IPR002319">
    <property type="entry name" value="Phenylalanyl-tRNA_Synthase"/>
</dbReference>
<dbReference type="GO" id="GO:0006432">
    <property type="term" value="P:phenylalanyl-tRNA aminoacylation"/>
    <property type="evidence" value="ECO:0007669"/>
    <property type="project" value="InterPro"/>
</dbReference>
<dbReference type="GO" id="GO:0005737">
    <property type="term" value="C:cytoplasm"/>
    <property type="evidence" value="ECO:0007669"/>
    <property type="project" value="UniProtKB-SubCell"/>
</dbReference>
<keyword evidence="10" id="KW-0648">Protein biosynthesis</keyword>
<keyword evidence="4" id="KW-0963">Cytoplasm</keyword>
<dbReference type="InterPro" id="IPR045864">
    <property type="entry name" value="aa-tRNA-synth_II/BPL/LPL"/>
</dbReference>
<evidence type="ECO:0000256" key="11">
    <source>
        <dbReference type="ARBA" id="ARBA00023146"/>
    </source>
</evidence>
<keyword evidence="8" id="KW-0067">ATP-binding</keyword>
<evidence type="ECO:0000256" key="10">
    <source>
        <dbReference type="ARBA" id="ARBA00022917"/>
    </source>
</evidence>
<dbReference type="GeneID" id="74568285"/>
<reference evidence="14" key="1">
    <citation type="journal article" date="2022" name="Int. J. Syst. Evol. Microbiol.">
        <title>Nanobdella aerobiophila gen. nov., sp. nov., a thermoacidophilic, obligate ectosymbiotic archaeon, and proposal of Nanobdellaceae fam. nov., Nanobdellales ord. nov. and Nanobdellia class. nov.</title>
        <authorList>
            <person name="Kato S."/>
            <person name="Ogasawara A."/>
            <person name="Itoh T."/>
            <person name="Sakai H.D."/>
            <person name="Shimizu M."/>
            <person name="Yuki M."/>
            <person name="Kaneko M."/>
            <person name="Takashina T."/>
            <person name="Ohkuma M."/>
        </authorList>
    </citation>
    <scope>NUCLEOTIDE SEQUENCE [LARGE SCALE GENOMIC DNA]</scope>
    <source>
        <strain evidence="14">MJ1</strain>
    </source>
</reference>
<gene>
    <name evidence="13" type="ORF">MJ1_0334</name>
</gene>
<dbReference type="PROSITE" id="PS50862">
    <property type="entry name" value="AA_TRNA_LIGASE_II"/>
    <property type="match status" value="1"/>
</dbReference>
<dbReference type="PANTHER" id="PTHR11538">
    <property type="entry name" value="PHENYLALANYL-TRNA SYNTHETASE"/>
    <property type="match status" value="1"/>
</dbReference>
<organism evidence="13 14">
    <name type="scientific">Nanobdella aerobiophila</name>
    <dbReference type="NCBI Taxonomy" id="2586965"/>
    <lineage>
        <taxon>Archaea</taxon>
        <taxon>Nanobdellota</taxon>
        <taxon>Nanobdellia</taxon>
        <taxon>Nanobdellales</taxon>
        <taxon>Nanobdellaceae</taxon>
        <taxon>Nanobdella</taxon>
    </lineage>
</organism>
<protein>
    <recommendedName>
        <fullName evidence="3">phenylalanine--tRNA ligase</fullName>
        <ecNumber evidence="3">6.1.1.20</ecNumber>
    </recommendedName>
</protein>
<evidence type="ECO:0000256" key="9">
    <source>
        <dbReference type="ARBA" id="ARBA00022842"/>
    </source>
</evidence>
<keyword evidence="7" id="KW-0547">Nucleotide-binding</keyword>
<dbReference type="Proteomes" id="UP001055553">
    <property type="component" value="Chromosome"/>
</dbReference>
<evidence type="ECO:0000256" key="4">
    <source>
        <dbReference type="ARBA" id="ARBA00022490"/>
    </source>
</evidence>
<dbReference type="KEGG" id="naer:MJ1_0334"/>
<dbReference type="GO" id="GO:0005524">
    <property type="term" value="F:ATP binding"/>
    <property type="evidence" value="ECO:0007669"/>
    <property type="project" value="UniProtKB-KW"/>
</dbReference>
<evidence type="ECO:0000256" key="8">
    <source>
        <dbReference type="ARBA" id="ARBA00022840"/>
    </source>
</evidence>
<evidence type="ECO:0000256" key="3">
    <source>
        <dbReference type="ARBA" id="ARBA00012814"/>
    </source>
</evidence>
<name>A0A915SZW3_9ARCH</name>
<dbReference type="InterPro" id="IPR004529">
    <property type="entry name" value="Phe-tRNA-synth_IIc_asu"/>
</dbReference>
<dbReference type="Gene3D" id="1.10.10.10">
    <property type="entry name" value="Winged helix-like DNA-binding domain superfamily/Winged helix DNA-binding domain"/>
    <property type="match status" value="1"/>
</dbReference>
<dbReference type="PANTHER" id="PTHR11538:SF40">
    <property type="entry name" value="PHENYLALANINE--TRNA LIGASE ALPHA SUBUNIT"/>
    <property type="match status" value="1"/>
</dbReference>
<keyword evidence="9" id="KW-0460">Magnesium</keyword>
<dbReference type="GO" id="GO:0046872">
    <property type="term" value="F:metal ion binding"/>
    <property type="evidence" value="ECO:0007669"/>
    <property type="project" value="UniProtKB-KW"/>
</dbReference>
<evidence type="ECO:0000256" key="2">
    <source>
        <dbReference type="ARBA" id="ARBA00006703"/>
    </source>
</evidence>
<evidence type="ECO:0000256" key="7">
    <source>
        <dbReference type="ARBA" id="ARBA00022741"/>
    </source>
</evidence>
<comment type="subcellular location">
    <subcellularLocation>
        <location evidence="1">Cytoplasm</location>
    </subcellularLocation>
</comment>
<dbReference type="EC" id="6.1.1.20" evidence="3"/>
<evidence type="ECO:0000313" key="13">
    <source>
        <dbReference type="EMBL" id="BBL45499.1"/>
    </source>
</evidence>
<evidence type="ECO:0000256" key="5">
    <source>
        <dbReference type="ARBA" id="ARBA00022598"/>
    </source>
</evidence>
<dbReference type="EMBL" id="AP019769">
    <property type="protein sequence ID" value="BBL45499.1"/>
    <property type="molecule type" value="Genomic_DNA"/>
</dbReference>
<keyword evidence="11" id="KW-0030">Aminoacyl-tRNA synthetase</keyword>
<proteinExistence type="inferred from homology"/>
<dbReference type="AlphaFoldDB" id="A0A915SZW3"/>
<evidence type="ECO:0000256" key="6">
    <source>
        <dbReference type="ARBA" id="ARBA00022723"/>
    </source>
</evidence>
<dbReference type="InterPro" id="IPR006195">
    <property type="entry name" value="aa-tRNA-synth_II"/>
</dbReference>
<evidence type="ECO:0000256" key="1">
    <source>
        <dbReference type="ARBA" id="ARBA00004496"/>
    </source>
</evidence>
<comment type="similarity">
    <text evidence="2">Belongs to the class-II aminoacyl-tRNA synthetase family. Phe-tRNA synthetase alpha subunit type 2 subfamily.</text>
</comment>
<dbReference type="RefSeq" id="WP_258393529.1">
    <property type="nucleotide sequence ID" value="NZ_AP019769.1"/>
</dbReference>
<keyword evidence="5 13" id="KW-0436">Ligase</keyword>
<evidence type="ECO:0000313" key="14">
    <source>
        <dbReference type="Proteomes" id="UP001055553"/>
    </source>
</evidence>
<dbReference type="InterPro" id="IPR036388">
    <property type="entry name" value="WH-like_DNA-bd_sf"/>
</dbReference>
<dbReference type="SUPFAM" id="SSF46785">
    <property type="entry name" value="Winged helix' DNA-binding domain"/>
    <property type="match status" value="1"/>
</dbReference>
<feature type="domain" description="Aminoacyl-transfer RNA synthetases class-II family profile" evidence="12">
    <location>
        <begin position="332"/>
        <end position="470"/>
    </location>
</feature>
<dbReference type="InterPro" id="IPR036390">
    <property type="entry name" value="WH_DNA-bd_sf"/>
</dbReference>
<keyword evidence="6" id="KW-0479">Metal-binding</keyword>
<dbReference type="NCBIfam" id="NF003210">
    <property type="entry name" value="PRK04172.1"/>
    <property type="match status" value="1"/>
</dbReference>
<keyword evidence="14" id="KW-1185">Reference proteome</keyword>
<evidence type="ECO:0000259" key="12">
    <source>
        <dbReference type="PROSITE" id="PS50862"/>
    </source>
</evidence>
<dbReference type="NCBIfam" id="TIGR00468">
    <property type="entry name" value="pheS"/>
    <property type="match status" value="1"/>
</dbReference>